<feature type="transmembrane region" description="Helical" evidence="10">
    <location>
        <begin position="202"/>
        <end position="223"/>
    </location>
</feature>
<keyword evidence="8" id="KW-0175">Coiled coil</keyword>
<evidence type="ECO:0000256" key="8">
    <source>
        <dbReference type="SAM" id="Coils"/>
    </source>
</evidence>
<evidence type="ECO:0000256" key="4">
    <source>
        <dbReference type="ARBA" id="ARBA00022737"/>
    </source>
</evidence>
<evidence type="ECO:0000259" key="11">
    <source>
        <dbReference type="PROSITE" id="PS51873"/>
    </source>
</evidence>
<name>A0ABR0HU12_9PEZI</name>
<gene>
    <name evidence="12" type="ORF">QC764_600710</name>
</gene>
<evidence type="ECO:0000313" key="12">
    <source>
        <dbReference type="EMBL" id="KAK4671382.1"/>
    </source>
</evidence>
<feature type="compositionally biased region" description="Basic and acidic residues" evidence="9">
    <location>
        <begin position="1"/>
        <end position="21"/>
    </location>
</feature>
<dbReference type="InterPro" id="IPR047545">
    <property type="entry name" value="BRcat_RBR_RNF216"/>
</dbReference>
<keyword evidence="10" id="KW-1133">Transmembrane helix</keyword>
<dbReference type="GeneID" id="87969450"/>
<feature type="coiled-coil region" evidence="8">
    <location>
        <begin position="718"/>
        <end position="767"/>
    </location>
</feature>
<feature type="compositionally biased region" description="Basic residues" evidence="9">
    <location>
        <begin position="22"/>
        <end position="38"/>
    </location>
</feature>
<dbReference type="CDD" id="cd20339">
    <property type="entry name" value="BRcat_RBR_RNF216"/>
    <property type="match status" value="1"/>
</dbReference>
<reference evidence="12 13" key="1">
    <citation type="journal article" date="2023" name="bioRxiv">
        <title>High-quality genome assemblies of four members of thePodospora anserinaspecies complex.</title>
        <authorList>
            <person name="Ament-Velasquez S.L."/>
            <person name="Vogan A.A."/>
            <person name="Wallerman O."/>
            <person name="Hartmann F."/>
            <person name="Gautier V."/>
            <person name="Silar P."/>
            <person name="Giraud T."/>
            <person name="Johannesson H."/>
        </authorList>
    </citation>
    <scope>NUCLEOTIDE SEQUENCE [LARGE SCALE GENOMIC DNA]</scope>
    <source>
        <strain evidence="12 13">CBS 124.78</strain>
    </source>
</reference>
<keyword evidence="5" id="KW-0863">Zinc-finger</keyword>
<keyword evidence="6" id="KW-0833">Ubl conjugation pathway</keyword>
<keyword evidence="13" id="KW-1185">Reference proteome</keyword>
<keyword evidence="7" id="KW-0862">Zinc</keyword>
<dbReference type="InterPro" id="IPR051628">
    <property type="entry name" value="LUBAC_E3_Ligases"/>
</dbReference>
<evidence type="ECO:0000256" key="10">
    <source>
        <dbReference type="SAM" id="Phobius"/>
    </source>
</evidence>
<feature type="region of interest" description="Disordered" evidence="9">
    <location>
        <begin position="1"/>
        <end position="79"/>
    </location>
</feature>
<comment type="caution">
    <text evidence="12">The sequence shown here is derived from an EMBL/GenBank/DDBJ whole genome shotgun (WGS) entry which is preliminary data.</text>
</comment>
<keyword evidence="4" id="KW-0677">Repeat</keyword>
<organism evidence="12 13">
    <name type="scientific">Podospora pseudoanserina</name>
    <dbReference type="NCBI Taxonomy" id="2609844"/>
    <lineage>
        <taxon>Eukaryota</taxon>
        <taxon>Fungi</taxon>
        <taxon>Dikarya</taxon>
        <taxon>Ascomycota</taxon>
        <taxon>Pezizomycotina</taxon>
        <taxon>Sordariomycetes</taxon>
        <taxon>Sordariomycetidae</taxon>
        <taxon>Sordariales</taxon>
        <taxon>Podosporaceae</taxon>
        <taxon>Podospora</taxon>
    </lineage>
</organism>
<dbReference type="Proteomes" id="UP001323617">
    <property type="component" value="Unassembled WGS sequence"/>
</dbReference>
<feature type="compositionally biased region" description="Polar residues" evidence="9">
    <location>
        <begin position="42"/>
        <end position="62"/>
    </location>
</feature>
<dbReference type="EMBL" id="JAFFHC010000006">
    <property type="protein sequence ID" value="KAK4671382.1"/>
    <property type="molecule type" value="Genomic_DNA"/>
</dbReference>
<feature type="coiled-coil region" evidence="8">
    <location>
        <begin position="313"/>
        <end position="340"/>
    </location>
</feature>
<feature type="compositionally biased region" description="Low complexity" evidence="9">
    <location>
        <begin position="853"/>
        <end position="863"/>
    </location>
</feature>
<protein>
    <recommendedName>
        <fullName evidence="11">RING-type domain-containing protein</fullName>
    </recommendedName>
</protein>
<evidence type="ECO:0000256" key="5">
    <source>
        <dbReference type="ARBA" id="ARBA00022771"/>
    </source>
</evidence>
<dbReference type="PANTHER" id="PTHR22770">
    <property type="entry name" value="UBIQUITIN CONJUGATING ENZYME 7 INTERACTING PROTEIN-RELATED"/>
    <property type="match status" value="1"/>
</dbReference>
<evidence type="ECO:0000313" key="13">
    <source>
        <dbReference type="Proteomes" id="UP001323617"/>
    </source>
</evidence>
<keyword evidence="10" id="KW-0472">Membrane</keyword>
<dbReference type="CDD" id="cd16630">
    <property type="entry name" value="RING-HC_RBR_RNF216"/>
    <property type="match status" value="1"/>
</dbReference>
<dbReference type="RefSeq" id="XP_062797678.1">
    <property type="nucleotide sequence ID" value="XM_062948585.1"/>
</dbReference>
<evidence type="ECO:0000256" key="7">
    <source>
        <dbReference type="ARBA" id="ARBA00022833"/>
    </source>
</evidence>
<dbReference type="Pfam" id="PF26200">
    <property type="entry name" value="Rcat_RNF216"/>
    <property type="match status" value="1"/>
</dbReference>
<evidence type="ECO:0000256" key="1">
    <source>
        <dbReference type="ARBA" id="ARBA00004906"/>
    </source>
</evidence>
<dbReference type="InterPro" id="IPR044066">
    <property type="entry name" value="TRIAD_supradom"/>
</dbReference>
<keyword evidence="10" id="KW-0812">Transmembrane</keyword>
<evidence type="ECO:0000256" key="2">
    <source>
        <dbReference type="ARBA" id="ARBA00022679"/>
    </source>
</evidence>
<evidence type="ECO:0000256" key="9">
    <source>
        <dbReference type="SAM" id="MobiDB-lite"/>
    </source>
</evidence>
<dbReference type="CDD" id="cd20353">
    <property type="entry name" value="Rcat_RBR_RNF216"/>
    <property type="match status" value="1"/>
</dbReference>
<dbReference type="PROSITE" id="PS51873">
    <property type="entry name" value="TRIAD"/>
    <property type="match status" value="1"/>
</dbReference>
<dbReference type="Gene3D" id="1.20.120.1750">
    <property type="match status" value="1"/>
</dbReference>
<evidence type="ECO:0000256" key="6">
    <source>
        <dbReference type="ARBA" id="ARBA00022786"/>
    </source>
</evidence>
<comment type="pathway">
    <text evidence="1">Protein modification; protein ubiquitination.</text>
</comment>
<sequence length="916" mass="102335">MGSAHSKQESSPDAREPPLKRDRLHRLRKSLRSHSHRRNLNEQNNEQTQPSDNINRPENDNNAVREMPPVRRSQGNVDPELSTEACMEAALNFFPDICPDYLRKTVESQKWTAQGIVGHILDQQESGKKYPKRVKSLKRKWEDTGEDGEEVLSKKMEAEPRFQGKTTEYMKSTREQGLKDDERAIASLEASASVLSPKARSFIFVALLVAAWSIKMTLGFLFFHPTLSPFITKSLLVAEFPDFKVKNIEQQFKLHDHRIYPAYLALWTELAQETSAWRKKSTTRPKMTLGDTVKMFSESADEGEKGAVEDFVVARQVCDIRAAKARAKKAEEDAEAANYAQAEADGTILECGCCFGDFPQNRMVHCNAETIHFFCRECAKRMAETQVGISKYQLDCMSTDGCEGTFSKSQKDLFLDGKLTVALDRIEQEAVLRLAGIESLETCPFCPYAAEYPPVEVDKEFRCISEECGRVSCRLCRLETHTPKTCQEVARESGHSARREIEEAMSAAMIRTCNKCKTPFIKENGCNKMTCTRKGCGNIQCYVCSKSCDYSHFDEPARGGKPGNCRLFDETEERHAREVREAEEVARKKVAEANPEVDSSLLEIKFSDKVKQDEAKRAAAQIPQRGGVFGPRNLPVYVPPRMPAIAVPPNQPNAPVPAAPMALRPDQANELQRRMQGLIGLDLEIGIEPLPVEAHRNVQMAVILPPDPNREARMQQQQALLRAQIQAQQIQMEQARNNFRIQREQAAAQLNHARNVQQEAIQNMQRQEFQLQQHIADHMHRFPQGVAFPAVPRPAPGPVLMNPEHLFAPAGAAGQLFNIGNHAYHEPNAHHPAAAVGNPQQAVAAPNLPPHRVANAANNNNVNDGGPAQQHGDGPRPLANDVINLTASPPAPRVNGNGYRAELYSPRWGHGPPPVR</sequence>
<feature type="domain" description="RING-type" evidence="11">
    <location>
        <begin position="347"/>
        <end position="569"/>
    </location>
</feature>
<dbReference type="PANTHER" id="PTHR22770:SF47">
    <property type="entry name" value="E3 UBIQUITIN-PROTEIN LIGASE RNF216"/>
    <property type="match status" value="1"/>
</dbReference>
<feature type="region of interest" description="Disordered" evidence="9">
    <location>
        <begin position="843"/>
        <end position="916"/>
    </location>
</feature>
<dbReference type="InterPro" id="IPR047544">
    <property type="entry name" value="RING-HC_RBR_RNF216"/>
</dbReference>
<keyword evidence="3" id="KW-0479">Metal-binding</keyword>
<dbReference type="SUPFAM" id="SSF57850">
    <property type="entry name" value="RING/U-box"/>
    <property type="match status" value="1"/>
</dbReference>
<proteinExistence type="predicted"/>
<dbReference type="InterPro" id="IPR047546">
    <property type="entry name" value="Rcat_RBR_RNF216"/>
</dbReference>
<keyword evidence="2" id="KW-0808">Transferase</keyword>
<evidence type="ECO:0000256" key="3">
    <source>
        <dbReference type="ARBA" id="ARBA00022723"/>
    </source>
</evidence>
<accession>A0ABR0HU12</accession>